<dbReference type="GO" id="GO:0006043">
    <property type="term" value="P:glucosamine catabolic process"/>
    <property type="evidence" value="ECO:0007669"/>
    <property type="project" value="TreeGrafter"/>
</dbReference>
<dbReference type="EC" id="3.5.99.6" evidence="2"/>
<dbReference type="InterPro" id="IPR004547">
    <property type="entry name" value="Glucosamine6P_isomerase"/>
</dbReference>
<feature type="domain" description="Glucosamine/galactosamine-6-phosphate isomerase" evidence="1">
    <location>
        <begin position="15"/>
        <end position="238"/>
    </location>
</feature>
<dbReference type="GO" id="GO:0004342">
    <property type="term" value="F:glucosamine-6-phosphate deaminase activity"/>
    <property type="evidence" value="ECO:0007669"/>
    <property type="project" value="UniProtKB-EC"/>
</dbReference>
<accession>A0A5B9MJE0</accession>
<dbReference type="Pfam" id="PF01182">
    <property type="entry name" value="Glucosamine_iso"/>
    <property type="match status" value="1"/>
</dbReference>
<dbReference type="KEGG" id="smam:Mal15_50600"/>
<dbReference type="PANTHER" id="PTHR11280:SF6">
    <property type="entry name" value="GLUCOSAMINE-6-PHOSPHATE ISOMERASE NAGB"/>
    <property type="match status" value="1"/>
</dbReference>
<dbReference type="InterPro" id="IPR037171">
    <property type="entry name" value="NagB/RpiA_transferase-like"/>
</dbReference>
<dbReference type="AlphaFoldDB" id="A0A5B9MJE0"/>
<dbReference type="CDD" id="cd01399">
    <property type="entry name" value="GlcN6P_deaminase"/>
    <property type="match status" value="1"/>
</dbReference>
<evidence type="ECO:0000313" key="3">
    <source>
        <dbReference type="Proteomes" id="UP000321353"/>
    </source>
</evidence>
<sequence>MEPSGTTVKTIVTPSPSEMGRYAAEHAAQDLRDAIKNNGQAYLIVATGASQFEVLSHLVAQNDVDWSRVHGFHLDEYIGIGREHPASFCGYLKERFVDRVPLASFHYLAGDSDAEQTVRQAAEKIAAVTVDVALVGIGENGHLAFNDPPADFETESPYLIVQLDHECRMQQVGEGWFGSLDEVPTHAISMSVPQILKTKRIYCSVPDERKAAAVRDTLCGPITPEVPASILKNHAGTTLIIDAAAASKIPEDVNATLERFQ</sequence>
<dbReference type="GO" id="GO:0005975">
    <property type="term" value="P:carbohydrate metabolic process"/>
    <property type="evidence" value="ECO:0007669"/>
    <property type="project" value="InterPro"/>
</dbReference>
<keyword evidence="2" id="KW-0378">Hydrolase</keyword>
<dbReference type="Proteomes" id="UP000321353">
    <property type="component" value="Chromosome"/>
</dbReference>
<dbReference type="GO" id="GO:0006046">
    <property type="term" value="P:N-acetylglucosamine catabolic process"/>
    <property type="evidence" value="ECO:0007669"/>
    <property type="project" value="TreeGrafter"/>
</dbReference>
<dbReference type="GO" id="GO:0005737">
    <property type="term" value="C:cytoplasm"/>
    <property type="evidence" value="ECO:0007669"/>
    <property type="project" value="TreeGrafter"/>
</dbReference>
<evidence type="ECO:0000259" key="1">
    <source>
        <dbReference type="Pfam" id="PF01182"/>
    </source>
</evidence>
<organism evidence="2 3">
    <name type="scientific">Stieleria maiorica</name>
    <dbReference type="NCBI Taxonomy" id="2795974"/>
    <lineage>
        <taxon>Bacteria</taxon>
        <taxon>Pseudomonadati</taxon>
        <taxon>Planctomycetota</taxon>
        <taxon>Planctomycetia</taxon>
        <taxon>Pirellulales</taxon>
        <taxon>Pirellulaceae</taxon>
        <taxon>Stieleria</taxon>
    </lineage>
</organism>
<name>A0A5B9MJE0_9BACT</name>
<dbReference type="Gene3D" id="3.40.50.1360">
    <property type="match status" value="1"/>
</dbReference>
<dbReference type="GO" id="GO:0019262">
    <property type="term" value="P:N-acetylneuraminate catabolic process"/>
    <property type="evidence" value="ECO:0007669"/>
    <property type="project" value="TreeGrafter"/>
</dbReference>
<protein>
    <submittedName>
        <fullName evidence="2">Glucosamine-6-phosphate deaminase 1</fullName>
        <ecNumber evidence="2">3.5.99.6</ecNumber>
    </submittedName>
</protein>
<dbReference type="EMBL" id="CP036264">
    <property type="protein sequence ID" value="QEG00984.1"/>
    <property type="molecule type" value="Genomic_DNA"/>
</dbReference>
<keyword evidence="3" id="KW-1185">Reference proteome</keyword>
<dbReference type="GO" id="GO:0042802">
    <property type="term" value="F:identical protein binding"/>
    <property type="evidence" value="ECO:0007669"/>
    <property type="project" value="TreeGrafter"/>
</dbReference>
<dbReference type="SUPFAM" id="SSF100950">
    <property type="entry name" value="NagB/RpiA/CoA transferase-like"/>
    <property type="match status" value="1"/>
</dbReference>
<evidence type="ECO:0000313" key="2">
    <source>
        <dbReference type="EMBL" id="QEG00984.1"/>
    </source>
</evidence>
<dbReference type="InterPro" id="IPR006148">
    <property type="entry name" value="Glc/Gal-6P_isomerase"/>
</dbReference>
<dbReference type="PANTHER" id="PTHR11280">
    <property type="entry name" value="GLUCOSAMINE-6-PHOSPHATE ISOMERASE"/>
    <property type="match status" value="1"/>
</dbReference>
<reference evidence="2 3" key="1">
    <citation type="submission" date="2019-02" db="EMBL/GenBank/DDBJ databases">
        <title>Planctomycetal bacteria perform biofilm scaping via a novel small molecule.</title>
        <authorList>
            <person name="Jeske O."/>
            <person name="Boedeker C."/>
            <person name="Wiegand S."/>
            <person name="Breitling P."/>
            <person name="Kallscheuer N."/>
            <person name="Jogler M."/>
            <person name="Rohde M."/>
            <person name="Petersen J."/>
            <person name="Medema M.H."/>
            <person name="Surup F."/>
            <person name="Jogler C."/>
        </authorList>
    </citation>
    <scope>NUCLEOTIDE SEQUENCE [LARGE SCALE GENOMIC DNA]</scope>
    <source>
        <strain evidence="2 3">Mal15</strain>
    </source>
</reference>
<gene>
    <name evidence="2" type="primary">nagB_3</name>
    <name evidence="2" type="ORF">Mal15_50600</name>
</gene>
<proteinExistence type="predicted"/>